<feature type="non-terminal residue" evidence="2">
    <location>
        <position position="179"/>
    </location>
</feature>
<keyword evidence="3" id="KW-1185">Reference proteome</keyword>
<evidence type="ECO:0000313" key="2">
    <source>
        <dbReference type="EMBL" id="CAK0902765.1"/>
    </source>
</evidence>
<sequence>VQGEAPDGACTATRNVSAHHGFGAGPAASVEASGSARRTQCGRRLRRPTSPSSAGSGGVAGRARESTGGTGIESSLECKQARAEEGPTEHDAEKLMELRVQEEQSCETEIVGSDGHGQESVRLQEALEERADGAQRSAAQGADDPAKQPDGHGQRPHLQAKGEGLVEVRAQEELEEDEP</sequence>
<feature type="compositionally biased region" description="Basic and acidic residues" evidence="1">
    <location>
        <begin position="79"/>
        <end position="102"/>
    </location>
</feature>
<comment type="caution">
    <text evidence="2">The sequence shown here is derived from an EMBL/GenBank/DDBJ whole genome shotgun (WGS) entry which is preliminary data.</text>
</comment>
<feature type="compositionally biased region" description="Basic and acidic residues" evidence="1">
    <location>
        <begin position="144"/>
        <end position="153"/>
    </location>
</feature>
<organism evidence="2 3">
    <name type="scientific">Prorocentrum cordatum</name>
    <dbReference type="NCBI Taxonomy" id="2364126"/>
    <lineage>
        <taxon>Eukaryota</taxon>
        <taxon>Sar</taxon>
        <taxon>Alveolata</taxon>
        <taxon>Dinophyceae</taxon>
        <taxon>Prorocentrales</taxon>
        <taxon>Prorocentraceae</taxon>
        <taxon>Prorocentrum</taxon>
    </lineage>
</organism>
<accession>A0ABN9XS07</accession>
<proteinExistence type="predicted"/>
<gene>
    <name evidence="2" type="ORF">PCOR1329_LOCUS79265</name>
</gene>
<feature type="region of interest" description="Disordered" evidence="1">
    <location>
        <begin position="1"/>
        <end position="179"/>
    </location>
</feature>
<reference evidence="2" key="1">
    <citation type="submission" date="2023-10" db="EMBL/GenBank/DDBJ databases">
        <authorList>
            <person name="Chen Y."/>
            <person name="Shah S."/>
            <person name="Dougan E. K."/>
            <person name="Thang M."/>
            <person name="Chan C."/>
        </authorList>
    </citation>
    <scope>NUCLEOTIDE SEQUENCE [LARGE SCALE GENOMIC DNA]</scope>
</reference>
<evidence type="ECO:0000313" key="3">
    <source>
        <dbReference type="Proteomes" id="UP001189429"/>
    </source>
</evidence>
<dbReference type="Proteomes" id="UP001189429">
    <property type="component" value="Unassembled WGS sequence"/>
</dbReference>
<evidence type="ECO:0000256" key="1">
    <source>
        <dbReference type="SAM" id="MobiDB-lite"/>
    </source>
</evidence>
<feature type="non-terminal residue" evidence="2">
    <location>
        <position position="1"/>
    </location>
</feature>
<protein>
    <submittedName>
        <fullName evidence="2">Uncharacterized protein</fullName>
    </submittedName>
</protein>
<dbReference type="EMBL" id="CAUYUJ010021113">
    <property type="protein sequence ID" value="CAK0902765.1"/>
    <property type="molecule type" value="Genomic_DNA"/>
</dbReference>
<name>A0ABN9XS07_9DINO</name>